<evidence type="ECO:0008006" key="5">
    <source>
        <dbReference type="Google" id="ProtNLM"/>
    </source>
</evidence>
<gene>
    <name evidence="3" type="ORF">WMO65_26125</name>
</gene>
<keyword evidence="2" id="KW-0812">Transmembrane</keyword>
<evidence type="ECO:0000256" key="2">
    <source>
        <dbReference type="SAM" id="Phobius"/>
    </source>
</evidence>
<feature type="region of interest" description="Disordered" evidence="1">
    <location>
        <begin position="38"/>
        <end position="101"/>
    </location>
</feature>
<feature type="compositionally biased region" description="Basic and acidic residues" evidence="1">
    <location>
        <begin position="63"/>
        <end position="101"/>
    </location>
</feature>
<feature type="compositionally biased region" description="Basic and acidic residues" evidence="1">
    <location>
        <begin position="243"/>
        <end position="257"/>
    </location>
</feature>
<keyword evidence="2" id="KW-0472">Membrane</keyword>
<evidence type="ECO:0000256" key="1">
    <source>
        <dbReference type="SAM" id="MobiDB-lite"/>
    </source>
</evidence>
<keyword evidence="2" id="KW-1133">Transmembrane helix</keyword>
<dbReference type="Proteomes" id="UP001457898">
    <property type="component" value="Unassembled WGS sequence"/>
</dbReference>
<reference evidence="3 4" key="1">
    <citation type="submission" date="2024-03" db="EMBL/GenBank/DDBJ databases">
        <title>Human intestinal bacterial collection.</title>
        <authorList>
            <person name="Pauvert C."/>
            <person name="Hitch T.C.A."/>
            <person name="Clavel T."/>
        </authorList>
    </citation>
    <scope>NUCLEOTIDE SEQUENCE [LARGE SCALE GENOMIC DNA]</scope>
    <source>
        <strain evidence="3 4">CLA-SR-H028</strain>
    </source>
</reference>
<comment type="caution">
    <text evidence="3">The sequence shown here is derived from an EMBL/GenBank/DDBJ whole genome shotgun (WGS) entry which is preliminary data.</text>
</comment>
<dbReference type="RefSeq" id="WP_118594214.1">
    <property type="nucleotide sequence ID" value="NZ_JBBMFP010000070.1"/>
</dbReference>
<dbReference type="EMBL" id="JBBMFP010000070">
    <property type="protein sequence ID" value="MEQ2434468.1"/>
    <property type="molecule type" value="Genomic_DNA"/>
</dbReference>
<accession>A0ABV1DVP9</accession>
<keyword evidence="4" id="KW-1185">Reference proteome</keyword>
<organism evidence="3 4">
    <name type="scientific">Blautia caccae</name>
    <dbReference type="NCBI Taxonomy" id="3133175"/>
    <lineage>
        <taxon>Bacteria</taxon>
        <taxon>Bacillati</taxon>
        <taxon>Bacillota</taxon>
        <taxon>Clostridia</taxon>
        <taxon>Lachnospirales</taxon>
        <taxon>Lachnospiraceae</taxon>
        <taxon>Blautia</taxon>
    </lineage>
</organism>
<feature type="compositionally biased region" description="Basic and acidic residues" evidence="1">
    <location>
        <begin position="41"/>
        <end position="52"/>
    </location>
</feature>
<evidence type="ECO:0000313" key="4">
    <source>
        <dbReference type="Proteomes" id="UP001457898"/>
    </source>
</evidence>
<sequence length="257" mass="29427">MRDEKETKENRKAKFTIAGGILALAILVILTVMGSMGRTKPAPEEAAGKEPETVISTEEPDKEEQNKKEQNKEEWPKAANPDDKEDTRKQEDKKEYSRVEKAKGGLSYTPYASESKWRELTDEQKAERIENGIPVLQDKNKTIDRICARKGRPDLEPYSYLLTSSLKRYCDKEGIEATKGEFLAYDQWISKDEESFFIVLNDKKETIVLATAEMRGADWKFERVEGTREEVLKQAEENEDKVDDLPAKAAKDKTKKE</sequence>
<protein>
    <recommendedName>
        <fullName evidence="5">DUF4367 domain-containing protein</fullName>
    </recommendedName>
</protein>
<feature type="transmembrane region" description="Helical" evidence="2">
    <location>
        <begin position="15"/>
        <end position="36"/>
    </location>
</feature>
<name>A0ABV1DVP9_9FIRM</name>
<feature type="region of interest" description="Disordered" evidence="1">
    <location>
        <begin position="233"/>
        <end position="257"/>
    </location>
</feature>
<evidence type="ECO:0000313" key="3">
    <source>
        <dbReference type="EMBL" id="MEQ2434468.1"/>
    </source>
</evidence>
<proteinExistence type="predicted"/>